<comment type="caution">
    <text evidence="1">The sequence shown here is derived from an EMBL/GenBank/DDBJ whole genome shotgun (WGS) entry which is preliminary data.</text>
</comment>
<organism evidence="1 2">
    <name type="scientific">Pseudoalteromonas rubra</name>
    <dbReference type="NCBI Taxonomy" id="43658"/>
    <lineage>
        <taxon>Bacteria</taxon>
        <taxon>Pseudomonadati</taxon>
        <taxon>Pseudomonadota</taxon>
        <taxon>Gammaproteobacteria</taxon>
        <taxon>Alteromonadales</taxon>
        <taxon>Pseudoalteromonadaceae</taxon>
        <taxon>Pseudoalteromonas</taxon>
    </lineage>
</organism>
<sequence length="42" mass="4455">MGAFENSVKASQEVNIDASSYQLITANKATIDPPFTQLIGAL</sequence>
<reference evidence="1 2" key="1">
    <citation type="journal article" date="2012" name="J. Bacteriol.">
        <title>Genome sequence of the cycloprodigiosin-producing bacterial strain Pseudoalteromonas rubra ATCC 29570(T).</title>
        <authorList>
            <person name="Xie B.B."/>
            <person name="Shu Y.L."/>
            <person name="Qin Q.L."/>
            <person name="Rong J.C."/>
            <person name="Zhang X.Y."/>
            <person name="Chen X.L."/>
            <person name="Zhou B.C."/>
            <person name="Zhang Y.Z."/>
        </authorList>
    </citation>
    <scope>NUCLEOTIDE SEQUENCE [LARGE SCALE GENOMIC DNA]</scope>
    <source>
        <strain evidence="1 2">DSM 6842</strain>
    </source>
</reference>
<dbReference type="EMBL" id="AHCD03000034">
    <property type="protein sequence ID" value="KAF7786994.1"/>
    <property type="molecule type" value="Genomic_DNA"/>
</dbReference>
<evidence type="ECO:0000313" key="2">
    <source>
        <dbReference type="Proteomes" id="UP000016480"/>
    </source>
</evidence>
<evidence type="ECO:0000313" key="1">
    <source>
        <dbReference type="EMBL" id="KAF7786994.1"/>
    </source>
</evidence>
<dbReference type="Proteomes" id="UP000016480">
    <property type="component" value="Unassembled WGS sequence"/>
</dbReference>
<accession>A0A8T0C892</accession>
<proteinExistence type="predicted"/>
<dbReference type="AlphaFoldDB" id="A0A8T0C892"/>
<protein>
    <submittedName>
        <fullName evidence="1">Uncharacterized protein</fullName>
    </submittedName>
</protein>
<name>A0A8T0C892_9GAMM</name>
<gene>
    <name evidence="1" type="ORF">PRUB_a3834</name>
</gene>